<gene>
    <name evidence="4" type="ORF">ACFQNF_11700</name>
</gene>
<dbReference type="Gene3D" id="3.40.50.1820">
    <property type="entry name" value="alpha/beta hydrolase"/>
    <property type="match status" value="1"/>
</dbReference>
<dbReference type="PANTHER" id="PTHR42776:SF28">
    <property type="entry name" value="GLUTAMYL ENDOPEPTIDASE, CHLOROPLASTIC-RELATED"/>
    <property type="match status" value="1"/>
</dbReference>
<feature type="chain" id="PRO_5045457651" evidence="2">
    <location>
        <begin position="18"/>
        <end position="793"/>
    </location>
</feature>
<feature type="domain" description="Peptidase S9 prolyl oligopeptidase catalytic" evidence="3">
    <location>
        <begin position="637"/>
        <end position="790"/>
    </location>
</feature>
<evidence type="ECO:0000313" key="5">
    <source>
        <dbReference type="Proteomes" id="UP001596473"/>
    </source>
</evidence>
<reference evidence="5" key="1">
    <citation type="journal article" date="2019" name="Int. J. Syst. Evol. Microbiol.">
        <title>The Global Catalogue of Microorganisms (GCM) 10K type strain sequencing project: providing services to taxonomists for standard genome sequencing and annotation.</title>
        <authorList>
            <consortium name="The Broad Institute Genomics Platform"/>
            <consortium name="The Broad Institute Genome Sequencing Center for Infectious Disease"/>
            <person name="Wu L."/>
            <person name="Ma J."/>
        </authorList>
    </citation>
    <scope>NUCLEOTIDE SEQUENCE [LARGE SCALE GENOMIC DNA]</scope>
    <source>
        <strain evidence="5">CCUG 62945</strain>
    </source>
</reference>
<keyword evidence="5" id="KW-1185">Reference proteome</keyword>
<keyword evidence="1" id="KW-0378">Hydrolase</keyword>
<feature type="signal peptide" evidence="2">
    <location>
        <begin position="1"/>
        <end position="17"/>
    </location>
</feature>
<evidence type="ECO:0000259" key="3">
    <source>
        <dbReference type="Pfam" id="PF00326"/>
    </source>
</evidence>
<dbReference type="SUPFAM" id="SSF82171">
    <property type="entry name" value="DPP6 N-terminal domain-like"/>
    <property type="match status" value="1"/>
</dbReference>
<dbReference type="Proteomes" id="UP001596473">
    <property type="component" value="Unassembled WGS sequence"/>
</dbReference>
<proteinExistence type="predicted"/>
<organism evidence="4 5">
    <name type="scientific">Iodobacter arcticus</name>
    <dbReference type="NCBI Taxonomy" id="590593"/>
    <lineage>
        <taxon>Bacteria</taxon>
        <taxon>Pseudomonadati</taxon>
        <taxon>Pseudomonadota</taxon>
        <taxon>Betaproteobacteria</taxon>
        <taxon>Neisseriales</taxon>
        <taxon>Chitinibacteraceae</taxon>
        <taxon>Iodobacter</taxon>
    </lineage>
</organism>
<dbReference type="Gene3D" id="2.120.10.30">
    <property type="entry name" value="TolB, C-terminal domain"/>
    <property type="match status" value="1"/>
</dbReference>
<evidence type="ECO:0000256" key="2">
    <source>
        <dbReference type="SAM" id="SignalP"/>
    </source>
</evidence>
<dbReference type="PANTHER" id="PTHR42776">
    <property type="entry name" value="SERINE PEPTIDASE S9 FAMILY MEMBER"/>
    <property type="match status" value="1"/>
</dbReference>
<keyword evidence="2" id="KW-0732">Signal</keyword>
<dbReference type="InterPro" id="IPR029058">
    <property type="entry name" value="AB_hydrolase_fold"/>
</dbReference>
<dbReference type="SUPFAM" id="SSF53474">
    <property type="entry name" value="alpha/beta-Hydrolases"/>
    <property type="match status" value="1"/>
</dbReference>
<evidence type="ECO:0000256" key="1">
    <source>
        <dbReference type="ARBA" id="ARBA00022801"/>
    </source>
</evidence>
<dbReference type="InterPro" id="IPR011042">
    <property type="entry name" value="6-blade_b-propeller_TolB-like"/>
</dbReference>
<name>A0ABW2QYA9_9NEIS</name>
<sequence>MRLLLLLTLIMSPLTIAAYQTPPAELQAIVDAPRGPLFLLGPKHNTALLLSLPGLPSISDVAQPELKLAGLRINPRMSSQSRFDFANGAGLLDIKTGQSRSISGLPKDARIADTAWSANERWIAFSRWGDAGVELWLIDVAQASAKPLIKEPINAITGAGFSWLSASEQLLVQLKPRGTAPTAALTPSGPNTQDSQPGAKSAIRTYADMLKTPGDADLLDWHLQSQLATVNLKGEIKKIAQPLTLLAASSSPDGELILTTSLRRPYSYLLPVSYFPQAVEVWNKQGKLLKTIALPLQDRIPPGNDAVSKEPRDFAWRKDLPATLTWLEAQDGGNPATESKIRDALFQQNAPFTTPPQKLIELAWRASALHWGNGDLAMVEESWWKTRDTRTWRIRPDHPEQAPELLTARKSEDRYADPGEPVLAKNAYGQNIIKSDGKAVYLIGEGAGPEGDRPFLDRYELASKKSERLWQSQAPFYEVPVAMLGEQQIISSREANTERPNFYLRDLAGDAKPRALTQFPHPTPQLKNVQKQKIQYPRKDGVMLDATLYLPAGYEAKRDGPLPMLMWAYPREFKNAQLASQVRESPYRFNRISYNGPQAMLARGYAVLDNPAMPIVGEGKTEPNDNYLPQLTMNAEAAVDAVVKLGVADRNKIAVGGHSYGAFMTANLLAHTRLFKAGIARSGAYNRTLTPFGFQAEDRNFWEAKPVYQAMAPFNFADQIKDPLLLIHGEMDNNSGTFPVQSERMYQALQGLGARARLVMLPNESHAYRARESIMQMLWEQDQWLETYIKADK</sequence>
<evidence type="ECO:0000313" key="4">
    <source>
        <dbReference type="EMBL" id="MFC7420535.1"/>
    </source>
</evidence>
<comment type="caution">
    <text evidence="4">The sequence shown here is derived from an EMBL/GenBank/DDBJ whole genome shotgun (WGS) entry which is preliminary data.</text>
</comment>
<accession>A0ABW2QYA9</accession>
<dbReference type="RefSeq" id="WP_380188139.1">
    <property type="nucleotide sequence ID" value="NZ_JBHTBQ010000019.1"/>
</dbReference>
<dbReference type="Pfam" id="PF00326">
    <property type="entry name" value="Peptidase_S9"/>
    <property type="match status" value="1"/>
</dbReference>
<dbReference type="InterPro" id="IPR001375">
    <property type="entry name" value="Peptidase_S9_cat"/>
</dbReference>
<dbReference type="EMBL" id="JBHTBQ010000019">
    <property type="protein sequence ID" value="MFC7420535.1"/>
    <property type="molecule type" value="Genomic_DNA"/>
</dbReference>
<protein>
    <submittedName>
        <fullName evidence="4">Prolyl oligopeptidase family serine peptidase</fullName>
    </submittedName>
</protein>